<evidence type="ECO:0000259" key="4">
    <source>
        <dbReference type="Pfam" id="PF05199"/>
    </source>
</evidence>
<accession>A0AAN7H9H7</accession>
<dbReference type="Gene3D" id="3.30.560.10">
    <property type="entry name" value="Glucose Oxidase, domain 3"/>
    <property type="match status" value="1"/>
</dbReference>
<evidence type="ECO:0000313" key="6">
    <source>
        <dbReference type="Proteomes" id="UP001303760"/>
    </source>
</evidence>
<dbReference type="PANTHER" id="PTHR11552:SF115">
    <property type="entry name" value="DEHYDROGENASE XPTC-RELATED"/>
    <property type="match status" value="1"/>
</dbReference>
<keyword evidence="6" id="KW-1185">Reference proteome</keyword>
<dbReference type="SUPFAM" id="SSF54373">
    <property type="entry name" value="FAD-linked reductases, C-terminal domain"/>
    <property type="match status" value="1"/>
</dbReference>
<keyword evidence="2" id="KW-0285">Flavoprotein</keyword>
<dbReference type="InterPro" id="IPR036188">
    <property type="entry name" value="FAD/NAD-bd_sf"/>
</dbReference>
<feature type="domain" description="Glucose-methanol-choline oxidoreductase N-terminal" evidence="3">
    <location>
        <begin position="79"/>
        <end position="126"/>
    </location>
</feature>
<comment type="cofactor">
    <cofactor evidence="2">
        <name>FAD</name>
        <dbReference type="ChEBI" id="CHEBI:57692"/>
    </cofactor>
</comment>
<proteinExistence type="inferred from homology"/>
<dbReference type="Proteomes" id="UP001303760">
    <property type="component" value="Unassembled WGS sequence"/>
</dbReference>
<keyword evidence="2" id="KW-0274">FAD</keyword>
<dbReference type="PANTHER" id="PTHR11552">
    <property type="entry name" value="GLUCOSE-METHANOL-CHOLINE GMC OXIDOREDUCTASE"/>
    <property type="match status" value="1"/>
</dbReference>
<evidence type="ECO:0000256" key="1">
    <source>
        <dbReference type="ARBA" id="ARBA00010790"/>
    </source>
</evidence>
<dbReference type="GO" id="GO:0050660">
    <property type="term" value="F:flavin adenine dinucleotide binding"/>
    <property type="evidence" value="ECO:0007669"/>
    <property type="project" value="InterPro"/>
</dbReference>
<dbReference type="Gene3D" id="3.50.50.60">
    <property type="entry name" value="FAD/NAD(P)-binding domain"/>
    <property type="match status" value="1"/>
</dbReference>
<evidence type="ECO:0000313" key="5">
    <source>
        <dbReference type="EMBL" id="KAK4236462.1"/>
    </source>
</evidence>
<feature type="domain" description="Glucose-methanol-choline oxidoreductase C-terminal" evidence="4">
    <location>
        <begin position="403"/>
        <end position="516"/>
    </location>
</feature>
<gene>
    <name evidence="5" type="ORF">C8A03DRAFT_45548</name>
</gene>
<dbReference type="InterPro" id="IPR007867">
    <property type="entry name" value="GMC_OxRtase_C"/>
</dbReference>
<comment type="similarity">
    <text evidence="1">Belongs to the GMC oxidoreductase family.</text>
</comment>
<reference evidence="5" key="2">
    <citation type="submission" date="2023-05" db="EMBL/GenBank/DDBJ databases">
        <authorList>
            <consortium name="Lawrence Berkeley National Laboratory"/>
            <person name="Steindorff A."/>
            <person name="Hensen N."/>
            <person name="Bonometti L."/>
            <person name="Westerberg I."/>
            <person name="Brannstrom I.O."/>
            <person name="Guillou S."/>
            <person name="Cros-Aarteil S."/>
            <person name="Calhoun S."/>
            <person name="Haridas S."/>
            <person name="Kuo A."/>
            <person name="Mondo S."/>
            <person name="Pangilinan J."/>
            <person name="Riley R."/>
            <person name="Labutti K."/>
            <person name="Andreopoulos B."/>
            <person name="Lipzen A."/>
            <person name="Chen C."/>
            <person name="Yanf M."/>
            <person name="Daum C."/>
            <person name="Ng V."/>
            <person name="Clum A."/>
            <person name="Ohm R."/>
            <person name="Martin F."/>
            <person name="Silar P."/>
            <person name="Natvig D."/>
            <person name="Lalanne C."/>
            <person name="Gautier V."/>
            <person name="Ament-Velasquez S.L."/>
            <person name="Kruys A."/>
            <person name="Hutchinson M.I."/>
            <person name="Powell A.J."/>
            <person name="Barry K."/>
            <person name="Miller A.N."/>
            <person name="Grigoriev I.V."/>
            <person name="Debuchy R."/>
            <person name="Gladieux P."/>
            <person name="Thoren M.H."/>
            <person name="Johannesson H."/>
        </authorList>
    </citation>
    <scope>NUCLEOTIDE SEQUENCE</scope>
    <source>
        <strain evidence="5">CBS 532.94</strain>
    </source>
</reference>
<name>A0AAN7H9H7_9PEZI</name>
<feature type="binding site" evidence="2">
    <location>
        <position position="222"/>
    </location>
    <ligand>
        <name>FAD</name>
        <dbReference type="ChEBI" id="CHEBI:57692"/>
    </ligand>
</feature>
<feature type="binding site" evidence="2">
    <location>
        <begin position="92"/>
        <end position="95"/>
    </location>
    <ligand>
        <name>FAD</name>
        <dbReference type="ChEBI" id="CHEBI:57692"/>
    </ligand>
</feature>
<dbReference type="AlphaFoldDB" id="A0AAN7H9H7"/>
<dbReference type="Pfam" id="PF05199">
    <property type="entry name" value="GMC_oxred_C"/>
    <property type="match status" value="1"/>
</dbReference>
<dbReference type="GO" id="GO:0016614">
    <property type="term" value="F:oxidoreductase activity, acting on CH-OH group of donors"/>
    <property type="evidence" value="ECO:0007669"/>
    <property type="project" value="InterPro"/>
</dbReference>
<organism evidence="5 6">
    <name type="scientific">Achaetomium macrosporum</name>
    <dbReference type="NCBI Taxonomy" id="79813"/>
    <lineage>
        <taxon>Eukaryota</taxon>
        <taxon>Fungi</taxon>
        <taxon>Dikarya</taxon>
        <taxon>Ascomycota</taxon>
        <taxon>Pezizomycotina</taxon>
        <taxon>Sordariomycetes</taxon>
        <taxon>Sordariomycetidae</taxon>
        <taxon>Sordariales</taxon>
        <taxon>Chaetomiaceae</taxon>
        <taxon>Achaetomium</taxon>
    </lineage>
</organism>
<feature type="binding site" evidence="2">
    <location>
        <begin position="508"/>
        <end position="509"/>
    </location>
    <ligand>
        <name>FAD</name>
        <dbReference type="ChEBI" id="CHEBI:57692"/>
    </ligand>
</feature>
<evidence type="ECO:0008006" key="7">
    <source>
        <dbReference type="Google" id="ProtNLM"/>
    </source>
</evidence>
<evidence type="ECO:0000259" key="3">
    <source>
        <dbReference type="Pfam" id="PF00732"/>
    </source>
</evidence>
<reference evidence="5" key="1">
    <citation type="journal article" date="2023" name="Mol. Phylogenet. Evol.">
        <title>Genome-scale phylogeny and comparative genomics of the fungal order Sordariales.</title>
        <authorList>
            <person name="Hensen N."/>
            <person name="Bonometti L."/>
            <person name="Westerberg I."/>
            <person name="Brannstrom I.O."/>
            <person name="Guillou S."/>
            <person name="Cros-Aarteil S."/>
            <person name="Calhoun S."/>
            <person name="Haridas S."/>
            <person name="Kuo A."/>
            <person name="Mondo S."/>
            <person name="Pangilinan J."/>
            <person name="Riley R."/>
            <person name="LaButti K."/>
            <person name="Andreopoulos B."/>
            <person name="Lipzen A."/>
            <person name="Chen C."/>
            <person name="Yan M."/>
            <person name="Daum C."/>
            <person name="Ng V."/>
            <person name="Clum A."/>
            <person name="Steindorff A."/>
            <person name="Ohm R.A."/>
            <person name="Martin F."/>
            <person name="Silar P."/>
            <person name="Natvig D.O."/>
            <person name="Lalanne C."/>
            <person name="Gautier V."/>
            <person name="Ament-Velasquez S.L."/>
            <person name="Kruys A."/>
            <person name="Hutchinson M.I."/>
            <person name="Powell A.J."/>
            <person name="Barry K."/>
            <person name="Miller A.N."/>
            <person name="Grigoriev I.V."/>
            <person name="Debuchy R."/>
            <person name="Gladieux P."/>
            <person name="Hiltunen Thoren M."/>
            <person name="Johannesson H."/>
        </authorList>
    </citation>
    <scope>NUCLEOTIDE SEQUENCE</scope>
    <source>
        <strain evidence="5">CBS 532.94</strain>
    </source>
</reference>
<evidence type="ECO:0000256" key="2">
    <source>
        <dbReference type="PIRSR" id="PIRSR000137-2"/>
    </source>
</evidence>
<dbReference type="EMBL" id="MU860191">
    <property type="protein sequence ID" value="KAK4236462.1"/>
    <property type="molecule type" value="Genomic_DNA"/>
</dbReference>
<dbReference type="InterPro" id="IPR012132">
    <property type="entry name" value="GMC_OxRdtase"/>
</dbReference>
<protein>
    <recommendedName>
        <fullName evidence="7">Choline dehydrogenase</fullName>
    </recommendedName>
</protein>
<dbReference type="Pfam" id="PF00732">
    <property type="entry name" value="GMC_oxred_N"/>
    <property type="match status" value="2"/>
</dbReference>
<dbReference type="PIRSF" id="PIRSF000137">
    <property type="entry name" value="Alcohol_oxidase"/>
    <property type="match status" value="1"/>
</dbReference>
<feature type="binding site" evidence="2">
    <location>
        <position position="84"/>
    </location>
    <ligand>
        <name>FAD</name>
        <dbReference type="ChEBI" id="CHEBI:57692"/>
    </ligand>
</feature>
<dbReference type="GO" id="GO:0044550">
    <property type="term" value="P:secondary metabolite biosynthetic process"/>
    <property type="evidence" value="ECO:0007669"/>
    <property type="project" value="TreeGrafter"/>
</dbReference>
<comment type="caution">
    <text evidence="5">The sequence shown here is derived from an EMBL/GenBank/DDBJ whole genome shotgun (WGS) entry which is preliminary data.</text>
</comment>
<sequence>MQDCNKTTRVVGGKCPPARSALHFAAPTCSRQGTTHGPGRVDQGQDGILVPGAYAPYLYFWPNLVTVRQPGLNNRTPGAITAQVVGGGSTINAMVWLKGDKQDYDAWGSLGNSGWIWQDMLPYLLKDFTAPDAAFTATANISGDDWIRGHSGPLRNSYPNYFCPGSANWWNAANEVGLPPGVFWIPSALDASTISRNYAKLNHYDRVNDSRPNYHLLTSNVVCKVLFRGKTAVWVSYPSTTGGDPACTSEVYAAKEVVLAAGGFGTPKILQLSGVGPKRLLQKLGIRLVEDLPGVGQNLQDQPTLAVPYNSTNATYNAEQRALSDTVRQGAYTTVNSLSTQIGVVSLQAAASSYQDIIAASKAADPADSLPVDVDATVLAGYKAQREAIVNQFASNVRVGTVHWGTPLIDFRTATDPIDLRAYSAVFRKNCDLFAAPSMQALGPTEAAPFGVHLTADEQIAAVMRDQINPTNAHQCSTAAMMPRQLGGVKGLRVADISFWPFQLSGPPQATMYASAERLADLIEKEYCLAGAC</sequence>
<feature type="domain" description="Glucose-methanol-choline oxidoreductase N-terminal" evidence="3">
    <location>
        <begin position="210"/>
        <end position="303"/>
    </location>
</feature>
<dbReference type="SUPFAM" id="SSF51905">
    <property type="entry name" value="FAD/NAD(P)-binding domain"/>
    <property type="match status" value="1"/>
</dbReference>
<dbReference type="InterPro" id="IPR000172">
    <property type="entry name" value="GMC_OxRdtase_N"/>
</dbReference>